<dbReference type="HOGENOM" id="CLU_122489_0_0_1"/>
<sequence>MNAGKYLIVFDINGTLIKRYRKYSEELKRYESMGIVADKVSGAFAFYDRPHLDVLLKFLKTHEVSYILWTTGMEKNAKIFVEHLESLGFDEHIGSYSQIDCKAGKYKIDSSADLWVKDLDIVAKDHGFDVERCILVDDSLDKSLYNQNLICCKEYDPENYDDDGIMEICRYLDAFIGCTKECIMKMMHNTA</sequence>
<organism evidence="3 4">
    <name type="scientific">Ordospora colligata OC4</name>
    <dbReference type="NCBI Taxonomy" id="1354746"/>
    <lineage>
        <taxon>Eukaryota</taxon>
        <taxon>Fungi</taxon>
        <taxon>Fungi incertae sedis</taxon>
        <taxon>Microsporidia</taxon>
        <taxon>Ordosporidae</taxon>
        <taxon>Ordospora</taxon>
    </lineage>
</organism>
<dbReference type="OrthoDB" id="1711508at2759"/>
<keyword evidence="1" id="KW-0809">Transit peptide</keyword>
<comment type="subunit">
    <text evidence="1">Component of the TIM23 complex.</text>
</comment>
<dbReference type="InParanoid" id="A0A0B2UM01"/>
<keyword evidence="1" id="KW-0813">Transport</keyword>
<feature type="domain" description="FCP1 homology" evidence="2">
    <location>
        <begin position="1"/>
        <end position="175"/>
    </location>
</feature>
<dbReference type="Proteomes" id="UP000031056">
    <property type="component" value="Unassembled WGS sequence"/>
</dbReference>
<dbReference type="InterPro" id="IPR023214">
    <property type="entry name" value="HAD_sf"/>
</dbReference>
<dbReference type="VEuPathDB" id="MicrosporidiaDB:M896_010190"/>
<dbReference type="GO" id="GO:0015031">
    <property type="term" value="P:protein transport"/>
    <property type="evidence" value="ECO:0007669"/>
    <property type="project" value="UniProtKB-KW"/>
</dbReference>
<proteinExistence type="inferred from homology"/>
<comment type="similarity">
    <text evidence="1">Belongs to the TIM50 family.</text>
</comment>
<dbReference type="EMBL" id="JOKQ01000001">
    <property type="protein sequence ID" value="KHN70368.1"/>
    <property type="molecule type" value="Genomic_DNA"/>
</dbReference>
<dbReference type="GeneID" id="26260862"/>
<comment type="caution">
    <text evidence="3">The sequence shown here is derived from an EMBL/GenBank/DDBJ whole genome shotgun (WGS) entry which is preliminary data.</text>
</comment>
<dbReference type="Pfam" id="PF03031">
    <property type="entry name" value="NIF"/>
    <property type="match status" value="1"/>
</dbReference>
<dbReference type="RefSeq" id="XP_014564410.1">
    <property type="nucleotide sequence ID" value="XM_014708924.1"/>
</dbReference>
<dbReference type="SMART" id="SM00577">
    <property type="entry name" value="CPDc"/>
    <property type="match status" value="1"/>
</dbReference>
<dbReference type="SUPFAM" id="SSF56784">
    <property type="entry name" value="HAD-like"/>
    <property type="match status" value="1"/>
</dbReference>
<dbReference type="GO" id="GO:0005744">
    <property type="term" value="C:TIM23 mitochondrial import inner membrane translocase complex"/>
    <property type="evidence" value="ECO:0007669"/>
    <property type="project" value="UniProtKB-UniRule"/>
</dbReference>
<dbReference type="InterPro" id="IPR036412">
    <property type="entry name" value="HAD-like_sf"/>
</dbReference>
<dbReference type="PANTHER" id="PTHR12210">
    <property type="entry name" value="DULLARD PROTEIN PHOSPHATASE"/>
    <property type="match status" value="1"/>
</dbReference>
<dbReference type="STRING" id="1354746.A0A0B2UM01"/>
<reference evidence="3 4" key="1">
    <citation type="journal article" date="2014" name="MBio">
        <title>The Ordospora colligata genome; evolution of extreme reduction in microsporidia and host-to-parasite horizontal gene transfer.</title>
        <authorList>
            <person name="Pombert J.-F."/>
            <person name="Haag K.L."/>
            <person name="Beidas S."/>
            <person name="Ebert D."/>
            <person name="Keeling P.J."/>
        </authorList>
    </citation>
    <scope>NUCLEOTIDE SEQUENCE [LARGE SCALE GENOMIC DNA]</scope>
    <source>
        <strain evidence="3 4">OC4</strain>
    </source>
</reference>
<evidence type="ECO:0000313" key="4">
    <source>
        <dbReference type="Proteomes" id="UP000031056"/>
    </source>
</evidence>
<name>A0A0B2UM01_9MICR</name>
<dbReference type="AlphaFoldDB" id="A0A0B2UM01"/>
<comment type="function">
    <text evidence="1">Essential component of the TIM23 complex, a complex that mediates the translocation of transit peptide-containing proteins across the mitochondrial inner membrane.</text>
</comment>
<evidence type="ECO:0000259" key="2">
    <source>
        <dbReference type="PROSITE" id="PS50969"/>
    </source>
</evidence>
<keyword evidence="1" id="KW-0653">Protein transport</keyword>
<evidence type="ECO:0000256" key="1">
    <source>
        <dbReference type="RuleBase" id="RU365079"/>
    </source>
</evidence>
<keyword evidence="1" id="KW-0811">Translocation</keyword>
<keyword evidence="4" id="KW-1185">Reference proteome</keyword>
<dbReference type="InterPro" id="IPR004274">
    <property type="entry name" value="FCP1_dom"/>
</dbReference>
<dbReference type="InterPro" id="IPR050365">
    <property type="entry name" value="TIM50"/>
</dbReference>
<dbReference type="Gene3D" id="3.40.50.1000">
    <property type="entry name" value="HAD superfamily/HAD-like"/>
    <property type="match status" value="1"/>
</dbReference>
<evidence type="ECO:0000313" key="3">
    <source>
        <dbReference type="EMBL" id="KHN70368.1"/>
    </source>
</evidence>
<gene>
    <name evidence="3" type="ORF">M896_010190</name>
</gene>
<protein>
    <recommendedName>
        <fullName evidence="1">Mitochondrial import inner membrane translocase subunit TIM50</fullName>
    </recommendedName>
</protein>
<dbReference type="PROSITE" id="PS50969">
    <property type="entry name" value="FCP1"/>
    <property type="match status" value="1"/>
</dbReference>
<comment type="subcellular location">
    <subcellularLocation>
        <location evidence="1">Mitochondrion inner membrane</location>
        <topology evidence="1">Single-pass membrane protein</topology>
    </subcellularLocation>
</comment>
<accession>A0A0B2UM01</accession>
<keyword evidence="1" id="KW-0496">Mitochondrion</keyword>